<organism evidence="1">
    <name type="scientific">Siphoviridae sp. ctf8W5</name>
    <dbReference type="NCBI Taxonomy" id="2825595"/>
    <lineage>
        <taxon>Viruses</taxon>
        <taxon>Duplodnaviria</taxon>
        <taxon>Heunggongvirae</taxon>
        <taxon>Uroviricota</taxon>
        <taxon>Caudoviricetes</taxon>
    </lineage>
</organism>
<reference evidence="1" key="1">
    <citation type="journal article" date="2021" name="Proc. Natl. Acad. Sci. U.S.A.">
        <title>A Catalog of Tens of Thousands of Viruses from Human Metagenomes Reveals Hidden Associations with Chronic Diseases.</title>
        <authorList>
            <person name="Tisza M.J."/>
            <person name="Buck C.B."/>
        </authorList>
    </citation>
    <scope>NUCLEOTIDE SEQUENCE</scope>
    <source>
        <strain evidence="1">Ctf8W5</strain>
    </source>
</reference>
<name>A0A8S5Q7Q3_9CAUD</name>
<dbReference type="EMBL" id="BK015597">
    <property type="protein sequence ID" value="DAE14978.1"/>
    <property type="molecule type" value="Genomic_DNA"/>
</dbReference>
<keyword evidence="1" id="KW-0261">Viral envelope protein</keyword>
<dbReference type="GO" id="GO:0019031">
    <property type="term" value="C:viral envelope"/>
    <property type="evidence" value="ECO:0007669"/>
    <property type="project" value="UniProtKB-KW"/>
</dbReference>
<sequence length="73" mass="8558">MCRRPCCLLLPIYNMTNNLKNEKRFRELISDNHDYLISDSGIHHKRFKGTGLRPAPQENVMSKFLSALFRAHI</sequence>
<accession>A0A8S5Q7Q3</accession>
<protein>
    <submittedName>
        <fullName evidence="1">Envelope glycoprotein</fullName>
    </submittedName>
</protein>
<evidence type="ECO:0000313" key="1">
    <source>
        <dbReference type="EMBL" id="DAE14978.1"/>
    </source>
</evidence>
<proteinExistence type="predicted"/>
<keyword evidence="1" id="KW-0946">Virion</keyword>